<keyword evidence="1" id="KW-0732">Signal</keyword>
<evidence type="ECO:0000313" key="2">
    <source>
        <dbReference type="EMBL" id="JAA72013.1"/>
    </source>
</evidence>
<reference evidence="2" key="1">
    <citation type="submission" date="2012-12" db="EMBL/GenBank/DDBJ databases">
        <title>Identification and characterization of a phenylalanine ammonia-lyase gene family in Isatis indigotica Fort.</title>
        <authorList>
            <person name="Liu Q."/>
            <person name="Chen J."/>
            <person name="Zhou X."/>
            <person name="Di P."/>
            <person name="Xiao Y."/>
            <person name="Xuan H."/>
            <person name="Zhang L."/>
            <person name="Chen W."/>
        </authorList>
    </citation>
    <scope>NUCLEOTIDE SEQUENCE</scope>
    <source>
        <tissue evidence="2">Salivary gland</tissue>
    </source>
</reference>
<name>A0A0K8RM99_IXORI</name>
<feature type="chain" id="PRO_5005518862" evidence="1">
    <location>
        <begin position="20"/>
        <end position="109"/>
    </location>
</feature>
<evidence type="ECO:0000256" key="1">
    <source>
        <dbReference type="SAM" id="SignalP"/>
    </source>
</evidence>
<sequence length="109" mass="12141">MRFVLFAVVLILPAFEGEGSSLAGNKCYRVLMYKGNTYCEISGYDKFEGLISGKCEVVCGNSKVQLPRDACPSGRMQDPCSEEELGHLQNWANDLENKRAKIRDKLCSV</sequence>
<feature type="signal peptide" evidence="1">
    <location>
        <begin position="1"/>
        <end position="19"/>
    </location>
</feature>
<dbReference type="AlphaFoldDB" id="A0A0K8RM99"/>
<dbReference type="EMBL" id="GADI01001795">
    <property type="protein sequence ID" value="JAA72013.1"/>
    <property type="molecule type" value="mRNA"/>
</dbReference>
<organism evidence="2">
    <name type="scientific">Ixodes ricinus</name>
    <name type="common">Common tick</name>
    <name type="synonym">Acarus ricinus</name>
    <dbReference type="NCBI Taxonomy" id="34613"/>
    <lineage>
        <taxon>Eukaryota</taxon>
        <taxon>Metazoa</taxon>
        <taxon>Ecdysozoa</taxon>
        <taxon>Arthropoda</taxon>
        <taxon>Chelicerata</taxon>
        <taxon>Arachnida</taxon>
        <taxon>Acari</taxon>
        <taxon>Parasitiformes</taxon>
        <taxon>Ixodida</taxon>
        <taxon>Ixodoidea</taxon>
        <taxon>Ixodidae</taxon>
        <taxon>Ixodinae</taxon>
        <taxon>Ixodes</taxon>
    </lineage>
</organism>
<accession>A0A0K8RM99</accession>
<proteinExistence type="evidence at transcript level"/>
<protein>
    <submittedName>
        <fullName evidence="2">Putative ixodes 10 kDa peptide protein</fullName>
    </submittedName>
</protein>